<dbReference type="Gene3D" id="2.60.40.1630">
    <property type="entry name" value="bacillus anthracis domain"/>
    <property type="match status" value="1"/>
</dbReference>
<keyword evidence="3" id="KW-1185">Reference proteome</keyword>
<dbReference type="AlphaFoldDB" id="K6DSD7"/>
<accession>K6DSD7</accession>
<evidence type="ECO:0000313" key="3">
    <source>
        <dbReference type="Proteomes" id="UP000006315"/>
    </source>
</evidence>
<reference evidence="2 3" key="1">
    <citation type="journal article" date="2012" name="Front. Microbiol.">
        <title>Redundancy and modularity in membrane-associated dissimilatory nitrate reduction in Bacillus.</title>
        <authorList>
            <person name="Heylen K."/>
            <person name="Keltjens J."/>
        </authorList>
    </citation>
    <scope>NUCLEOTIDE SEQUENCE [LARGE SCALE GENOMIC DNA]</scope>
    <source>
        <strain evidence="2 3">LMG 9581</strain>
    </source>
</reference>
<dbReference type="Pfam" id="PF13786">
    <property type="entry name" value="DUF4179"/>
    <property type="match status" value="1"/>
</dbReference>
<proteinExistence type="predicted"/>
<comment type="caution">
    <text evidence="2">The sequence shown here is derived from an EMBL/GenBank/DDBJ whole genome shotgun (WGS) entry which is preliminary data.</text>
</comment>
<gene>
    <name evidence="2" type="ORF">BAZO_16304</name>
</gene>
<evidence type="ECO:0000259" key="1">
    <source>
        <dbReference type="Pfam" id="PF13786"/>
    </source>
</evidence>
<evidence type="ECO:0000313" key="2">
    <source>
        <dbReference type="EMBL" id="EKN63701.1"/>
    </source>
</evidence>
<dbReference type="EMBL" id="AJLR01000129">
    <property type="protein sequence ID" value="EKN63701.1"/>
    <property type="molecule type" value="Genomic_DNA"/>
</dbReference>
<dbReference type="Proteomes" id="UP000006315">
    <property type="component" value="Unassembled WGS sequence"/>
</dbReference>
<dbReference type="STRING" id="1131731.BAZO_16304"/>
<name>K6DSD7_SCHAZ</name>
<dbReference type="InterPro" id="IPR025436">
    <property type="entry name" value="DUF4179"/>
</dbReference>
<sequence length="375" mass="42252">MMMESKLSENIKEGFKEIKAPESLYDFANQVPDLVESMNLESPSNVHSYSWVKKTIFTTLTALACSALFMFGVNQSTSFANYVGKIPVLSQLSEFLKVDMDNGVEKAIDNGFLQDVSKSAEDQGITFTIDHVIADSKRAYVFFHIKFDQSKATIDEVNLINFKITDGGSQTFFGMNDRKDVKLRQRQISLSSVDDNKLTGWLEIVGSDPATSIPSKINLSIHSLVVTKPDKIETILGEWDVSFQRDANNINSKPIEYKGDKFSVKAGSQSLDLKIDYTKVYPMMTEMSINLETKINEGIHYAYHLENENGKVYKQIGDGTLTDSGDVLPQFESSYFEQPQKLFLVIDKVVLLNGSLERTEETYEVNKKIELIKSK</sequence>
<organism evidence="2 3">
    <name type="scientific">Schinkia azotoformans LMG 9581</name>
    <dbReference type="NCBI Taxonomy" id="1131731"/>
    <lineage>
        <taxon>Bacteria</taxon>
        <taxon>Bacillati</taxon>
        <taxon>Bacillota</taxon>
        <taxon>Bacilli</taxon>
        <taxon>Bacillales</taxon>
        <taxon>Bacillaceae</taxon>
        <taxon>Calidifontibacillus/Schinkia group</taxon>
        <taxon>Schinkia</taxon>
    </lineage>
</organism>
<dbReference type="PATRIC" id="fig|1131731.3.peg.3332"/>
<protein>
    <recommendedName>
        <fullName evidence="1">DUF4179 domain-containing protein</fullName>
    </recommendedName>
</protein>
<feature type="domain" description="DUF4179" evidence="1">
    <location>
        <begin position="54"/>
        <end position="146"/>
    </location>
</feature>